<keyword evidence="3 7" id="KW-0862">Zinc</keyword>
<dbReference type="InterPro" id="IPR036388">
    <property type="entry name" value="WH-like_DNA-bd_sf"/>
</dbReference>
<keyword evidence="4 8" id="KW-0805">Transcription regulation</keyword>
<comment type="cofactor">
    <cofactor evidence="7">
        <name>Zn(2+)</name>
        <dbReference type="ChEBI" id="CHEBI:29105"/>
    </cofactor>
    <text evidence="7">Binds 1 zinc ion per subunit.</text>
</comment>
<keyword evidence="8" id="KW-0408">Iron</keyword>
<dbReference type="GO" id="GO:0005829">
    <property type="term" value="C:cytosol"/>
    <property type="evidence" value="ECO:0007669"/>
    <property type="project" value="TreeGrafter"/>
</dbReference>
<accession>A0A0K2BL33</accession>
<dbReference type="GO" id="GO:0045892">
    <property type="term" value="P:negative regulation of DNA-templated transcription"/>
    <property type="evidence" value="ECO:0007669"/>
    <property type="project" value="TreeGrafter"/>
</dbReference>
<dbReference type="CDD" id="cd07153">
    <property type="entry name" value="Fur_like"/>
    <property type="match status" value="1"/>
</dbReference>
<evidence type="ECO:0000256" key="3">
    <source>
        <dbReference type="ARBA" id="ARBA00022833"/>
    </source>
</evidence>
<dbReference type="KEGG" id="bcig:AB162_434"/>
<dbReference type="AlphaFoldDB" id="A0A0K2BL33"/>
<dbReference type="FunFam" id="1.10.10.10:FF:000137">
    <property type="entry name" value="Zinc uptake transcriptional repressor"/>
    <property type="match status" value="1"/>
</dbReference>
<keyword evidence="8" id="KW-0963">Cytoplasm</keyword>
<evidence type="ECO:0000256" key="5">
    <source>
        <dbReference type="ARBA" id="ARBA00023125"/>
    </source>
</evidence>
<evidence type="ECO:0000256" key="6">
    <source>
        <dbReference type="ARBA" id="ARBA00023163"/>
    </source>
</evidence>
<sequence length="148" mass="16931">MNAVIQLKLLNKVEELCKQRNVRITPQRLEVLRLIIAQKTNAISAYDLLKLLRKSEPQAKPPTIYRVLDFLIEQGLVHKVESTNSFMLCKYFYDPSHTYAVFICDKCGQVTEKSADNIKNILQNMAKQACFAMSHNVVEAHGFCPQCN</sequence>
<evidence type="ECO:0000256" key="2">
    <source>
        <dbReference type="ARBA" id="ARBA00022491"/>
    </source>
</evidence>
<dbReference type="GO" id="GO:0008270">
    <property type="term" value="F:zinc ion binding"/>
    <property type="evidence" value="ECO:0007669"/>
    <property type="project" value="TreeGrafter"/>
</dbReference>
<dbReference type="Pfam" id="PF01475">
    <property type="entry name" value="FUR"/>
    <property type="match status" value="1"/>
</dbReference>
<dbReference type="PATRIC" id="fig|186490.8.peg.408"/>
<dbReference type="OrthoDB" id="9801127at2"/>
<organism evidence="9 10">
    <name type="scientific">Candidatus Palibaumannia cicadellinicola</name>
    <dbReference type="NCBI Taxonomy" id="186490"/>
    <lineage>
        <taxon>Bacteria</taxon>
        <taxon>Pseudomonadati</taxon>
        <taxon>Pseudomonadota</taxon>
        <taxon>Gammaproteobacteria</taxon>
        <taxon>Candidatus Palibaumannia</taxon>
    </lineage>
</organism>
<dbReference type="PANTHER" id="PTHR33202">
    <property type="entry name" value="ZINC UPTAKE REGULATION PROTEIN"/>
    <property type="match status" value="1"/>
</dbReference>
<name>A0A0K2BL33_9GAMM</name>
<dbReference type="InterPro" id="IPR043135">
    <property type="entry name" value="Fur_C"/>
</dbReference>
<dbReference type="InterPro" id="IPR036390">
    <property type="entry name" value="WH_DNA-bd_sf"/>
</dbReference>
<dbReference type="InterPro" id="IPR002481">
    <property type="entry name" value="FUR"/>
</dbReference>
<evidence type="ECO:0000256" key="8">
    <source>
        <dbReference type="RuleBase" id="RU364037"/>
    </source>
</evidence>
<dbReference type="Gene3D" id="3.30.1490.190">
    <property type="match status" value="1"/>
</dbReference>
<feature type="binding site" evidence="7">
    <location>
        <position position="147"/>
    </location>
    <ligand>
        <name>Zn(2+)</name>
        <dbReference type="ChEBI" id="CHEBI:29105"/>
    </ligand>
</feature>
<dbReference type="GO" id="GO:1900376">
    <property type="term" value="P:regulation of secondary metabolite biosynthetic process"/>
    <property type="evidence" value="ECO:0007669"/>
    <property type="project" value="TreeGrafter"/>
</dbReference>
<evidence type="ECO:0000256" key="4">
    <source>
        <dbReference type="ARBA" id="ARBA00023015"/>
    </source>
</evidence>
<dbReference type="GO" id="GO:0003700">
    <property type="term" value="F:DNA-binding transcription factor activity"/>
    <property type="evidence" value="ECO:0007669"/>
    <property type="project" value="UniProtKB-UniRule"/>
</dbReference>
<dbReference type="NCBIfam" id="NF008646">
    <property type="entry name" value="PRK11639.1"/>
    <property type="match status" value="1"/>
</dbReference>
<dbReference type="GO" id="GO:0000976">
    <property type="term" value="F:transcription cis-regulatory region binding"/>
    <property type="evidence" value="ECO:0007669"/>
    <property type="project" value="TreeGrafter"/>
</dbReference>
<dbReference type="SUPFAM" id="SSF46785">
    <property type="entry name" value="Winged helix' DNA-binding domain"/>
    <property type="match status" value="1"/>
</dbReference>
<comment type="subcellular location">
    <subcellularLocation>
        <location evidence="8">Cytoplasm</location>
    </subcellularLocation>
</comment>
<gene>
    <name evidence="9" type="primary">zur</name>
    <name evidence="8" type="synonym">fur</name>
    <name evidence="9" type="ORF">AB162_434</name>
</gene>
<proteinExistence type="inferred from homology"/>
<keyword evidence="7 8" id="KW-0479">Metal-binding</keyword>
<keyword evidence="2 8" id="KW-0678">Repressor</keyword>
<keyword evidence="5 8" id="KW-0238">DNA-binding</keyword>
<dbReference type="PANTHER" id="PTHR33202:SF6">
    <property type="entry name" value="ZINC UPTAKE REGULATION PROTEIN"/>
    <property type="match status" value="1"/>
</dbReference>
<feature type="binding site" evidence="7">
    <location>
        <position position="144"/>
    </location>
    <ligand>
        <name>Zn(2+)</name>
        <dbReference type="ChEBI" id="CHEBI:29105"/>
    </ligand>
</feature>
<evidence type="ECO:0000256" key="7">
    <source>
        <dbReference type="PIRSR" id="PIRSR602481-1"/>
    </source>
</evidence>
<keyword evidence="6 8" id="KW-0804">Transcription</keyword>
<evidence type="ECO:0000313" key="9">
    <source>
        <dbReference type="EMBL" id="AKZ66020.1"/>
    </source>
</evidence>
<dbReference type="RefSeq" id="WP_082239280.1">
    <property type="nucleotide sequence ID" value="NZ_CP011787.1"/>
</dbReference>
<dbReference type="EMBL" id="CP011787">
    <property type="protein sequence ID" value="AKZ66020.1"/>
    <property type="molecule type" value="Genomic_DNA"/>
</dbReference>
<protein>
    <recommendedName>
        <fullName evidence="8">Ferric uptake regulation protein</fullName>
    </recommendedName>
</protein>
<evidence type="ECO:0000313" key="10">
    <source>
        <dbReference type="Proteomes" id="UP000056466"/>
    </source>
</evidence>
<keyword evidence="10" id="KW-1185">Reference proteome</keyword>
<feature type="binding site" evidence="7">
    <location>
        <position position="107"/>
    </location>
    <ligand>
        <name>Zn(2+)</name>
        <dbReference type="ChEBI" id="CHEBI:29105"/>
    </ligand>
</feature>
<reference evidence="9 10" key="1">
    <citation type="submission" date="2015-06" db="EMBL/GenBank/DDBJ databases">
        <title>Lineage-specific patterns of genome deterioration in obligate symbionts.</title>
        <authorList>
            <person name="Bennett G.M."/>
            <person name="McCutcheon J.P."/>
            <person name="McDonald B.R."/>
            <person name="Moran N.A."/>
        </authorList>
    </citation>
    <scope>NUCLEOTIDE SEQUENCE [LARGE SCALE GENOMIC DNA]</scope>
    <source>
        <strain evidence="9 10">B-GSS</strain>
    </source>
</reference>
<comment type="subunit">
    <text evidence="8">Homodimer.</text>
</comment>
<feature type="binding site" evidence="7">
    <location>
        <position position="104"/>
    </location>
    <ligand>
        <name>Zn(2+)</name>
        <dbReference type="ChEBI" id="CHEBI:29105"/>
    </ligand>
</feature>
<dbReference type="Proteomes" id="UP000056466">
    <property type="component" value="Chromosome"/>
</dbReference>
<evidence type="ECO:0000256" key="1">
    <source>
        <dbReference type="ARBA" id="ARBA00007957"/>
    </source>
</evidence>
<comment type="similarity">
    <text evidence="1 8">Belongs to the Fur family.</text>
</comment>
<dbReference type="Gene3D" id="1.10.10.10">
    <property type="entry name" value="Winged helix-like DNA-binding domain superfamily/Winged helix DNA-binding domain"/>
    <property type="match status" value="1"/>
</dbReference>